<dbReference type="AlphaFoldDB" id="A0A9D5B1B2"/>
<evidence type="ECO:0000313" key="1">
    <source>
        <dbReference type="EMBL" id="KAI5431842.1"/>
    </source>
</evidence>
<comment type="caution">
    <text evidence="1">The sequence shown here is derived from an EMBL/GenBank/DDBJ whole genome shotgun (WGS) entry which is preliminary data.</text>
</comment>
<gene>
    <name evidence="1" type="ORF">KIW84_035840</name>
</gene>
<name>A0A9D5B1B2_PEA</name>
<accession>A0A9D5B1B2</accession>
<evidence type="ECO:0000313" key="2">
    <source>
        <dbReference type="Proteomes" id="UP001058974"/>
    </source>
</evidence>
<dbReference type="Gramene" id="Psat03G0584000-T1">
    <property type="protein sequence ID" value="KAI5431842.1"/>
    <property type="gene ID" value="KIW84_035840"/>
</dbReference>
<keyword evidence="2" id="KW-1185">Reference proteome</keyword>
<proteinExistence type="predicted"/>
<organism evidence="1 2">
    <name type="scientific">Pisum sativum</name>
    <name type="common">Garden pea</name>
    <name type="synonym">Lathyrus oleraceus</name>
    <dbReference type="NCBI Taxonomy" id="3888"/>
    <lineage>
        <taxon>Eukaryota</taxon>
        <taxon>Viridiplantae</taxon>
        <taxon>Streptophyta</taxon>
        <taxon>Embryophyta</taxon>
        <taxon>Tracheophyta</taxon>
        <taxon>Spermatophyta</taxon>
        <taxon>Magnoliopsida</taxon>
        <taxon>eudicotyledons</taxon>
        <taxon>Gunneridae</taxon>
        <taxon>Pentapetalae</taxon>
        <taxon>rosids</taxon>
        <taxon>fabids</taxon>
        <taxon>Fabales</taxon>
        <taxon>Fabaceae</taxon>
        <taxon>Papilionoideae</taxon>
        <taxon>50 kb inversion clade</taxon>
        <taxon>NPAAA clade</taxon>
        <taxon>Hologalegina</taxon>
        <taxon>IRL clade</taxon>
        <taxon>Fabeae</taxon>
        <taxon>Lathyrus</taxon>
    </lineage>
</organism>
<reference evidence="1 2" key="1">
    <citation type="journal article" date="2022" name="Nat. Genet.">
        <title>Improved pea reference genome and pan-genome highlight genomic features and evolutionary characteristics.</title>
        <authorList>
            <person name="Yang T."/>
            <person name="Liu R."/>
            <person name="Luo Y."/>
            <person name="Hu S."/>
            <person name="Wang D."/>
            <person name="Wang C."/>
            <person name="Pandey M.K."/>
            <person name="Ge S."/>
            <person name="Xu Q."/>
            <person name="Li N."/>
            <person name="Li G."/>
            <person name="Huang Y."/>
            <person name="Saxena R.K."/>
            <person name="Ji Y."/>
            <person name="Li M."/>
            <person name="Yan X."/>
            <person name="He Y."/>
            <person name="Liu Y."/>
            <person name="Wang X."/>
            <person name="Xiang C."/>
            <person name="Varshney R.K."/>
            <person name="Ding H."/>
            <person name="Gao S."/>
            <person name="Zong X."/>
        </authorList>
    </citation>
    <scope>NUCLEOTIDE SEQUENCE [LARGE SCALE GENOMIC DNA]</scope>
    <source>
        <strain evidence="1 2">cv. Zhongwan 6</strain>
    </source>
</reference>
<sequence>MNHWKVLGQEIGLKDISDHTSVWIKTNDLNWGPKPFRVFNCWFYHPEFRSFVVDSWNSFQVGEEPDLSVISIEEIYCLKMTIAKLEQDKENLEFSPYDMTYKKNLLNKAQAKGQRWKRSWELDTWEKQEMRSALATQIRGLERSLAKSQAATTR</sequence>
<protein>
    <submittedName>
        <fullName evidence="1">Uncharacterized protein</fullName>
    </submittedName>
</protein>
<dbReference type="EMBL" id="JAMSHJ010000003">
    <property type="protein sequence ID" value="KAI5431842.1"/>
    <property type="molecule type" value="Genomic_DNA"/>
</dbReference>
<dbReference type="Proteomes" id="UP001058974">
    <property type="component" value="Chromosome 3"/>
</dbReference>